<feature type="non-terminal residue" evidence="2">
    <location>
        <position position="172"/>
    </location>
</feature>
<evidence type="ECO:0000313" key="2">
    <source>
        <dbReference type="EMBL" id="JAT87261.1"/>
    </source>
</evidence>
<reference evidence="2" key="1">
    <citation type="submission" date="2015-09" db="EMBL/GenBank/DDBJ databases">
        <title>De novo assembly of Pectinophora gossypiella (Pink Bollworm) gut transcriptome.</title>
        <authorList>
            <person name="Tassone E.E."/>
        </authorList>
    </citation>
    <scope>NUCLEOTIDE SEQUENCE</scope>
</reference>
<organism evidence="2">
    <name type="scientific">Pectinophora gossypiella</name>
    <name type="common">Cotton pink bollworm</name>
    <name type="synonym">Depressaria gossypiella</name>
    <dbReference type="NCBI Taxonomy" id="13191"/>
    <lineage>
        <taxon>Eukaryota</taxon>
        <taxon>Metazoa</taxon>
        <taxon>Ecdysozoa</taxon>
        <taxon>Arthropoda</taxon>
        <taxon>Hexapoda</taxon>
        <taxon>Insecta</taxon>
        <taxon>Pterygota</taxon>
        <taxon>Neoptera</taxon>
        <taxon>Endopterygota</taxon>
        <taxon>Lepidoptera</taxon>
        <taxon>Glossata</taxon>
        <taxon>Ditrysia</taxon>
        <taxon>Gelechioidea</taxon>
        <taxon>Gelechiidae</taxon>
        <taxon>Apatetrinae</taxon>
        <taxon>Pectinophora</taxon>
    </lineage>
</organism>
<protein>
    <submittedName>
        <fullName evidence="2">Uncharacterized protein</fullName>
    </submittedName>
</protein>
<proteinExistence type="predicted"/>
<sequence>SSSSSSSSGSSSDSTSSSSNSDQSRRHRNRTSQRQRHSSKLHNRQDKLDALSSQIGTFLRYLKNQDSDSDSISLHPSRDLANSLFSNEPLLNKPKPPKTLDCKILTNLKEAAIETASDSRLDILSKLHRFDSSDWDRVRYIETEKKYLATPGFCDLDVNTELRFHDPDSSWL</sequence>
<dbReference type="EMBL" id="GDQN01003793">
    <property type="protein sequence ID" value="JAT87261.1"/>
    <property type="molecule type" value="Transcribed_RNA"/>
</dbReference>
<feature type="non-terminal residue" evidence="2">
    <location>
        <position position="1"/>
    </location>
</feature>
<evidence type="ECO:0000256" key="1">
    <source>
        <dbReference type="SAM" id="MobiDB-lite"/>
    </source>
</evidence>
<name>A0A1E1WK67_PECGO</name>
<dbReference type="AlphaFoldDB" id="A0A1E1WK67"/>
<feature type="compositionally biased region" description="Basic residues" evidence="1">
    <location>
        <begin position="25"/>
        <end position="42"/>
    </location>
</feature>
<gene>
    <name evidence="2" type="ORF">g.1614</name>
</gene>
<feature type="compositionally biased region" description="Low complexity" evidence="1">
    <location>
        <begin position="1"/>
        <end position="22"/>
    </location>
</feature>
<accession>A0A1E1WK67</accession>
<feature type="region of interest" description="Disordered" evidence="1">
    <location>
        <begin position="1"/>
        <end position="47"/>
    </location>
</feature>